<protein>
    <recommendedName>
        <fullName evidence="2">tRNA(Phe) 7-[(3-amino-3-carboxypropyl)-4-demethylwyosine(37)-N(4)]-methyltransferase</fullName>
        <ecNumber evidence="2">2.1.1.282</ecNumber>
    </recommendedName>
    <alternativeName>
        <fullName evidence="7">tRNA(Phe) 7-((3-amino-3-carboxypropyl)-4-demethylwyosine(37)-N(4))-methyltransferase</fullName>
    </alternativeName>
</protein>
<evidence type="ECO:0000256" key="1">
    <source>
        <dbReference type="ARBA" id="ARBA00008569"/>
    </source>
</evidence>
<evidence type="ECO:0000256" key="4">
    <source>
        <dbReference type="ARBA" id="ARBA00022679"/>
    </source>
</evidence>
<dbReference type="OrthoDB" id="263283at2759"/>
<evidence type="ECO:0000256" key="8">
    <source>
        <dbReference type="ARBA" id="ARBA00049202"/>
    </source>
</evidence>
<evidence type="ECO:0000256" key="6">
    <source>
        <dbReference type="ARBA" id="ARBA00022694"/>
    </source>
</evidence>
<dbReference type="GO" id="GO:0032259">
    <property type="term" value="P:methylation"/>
    <property type="evidence" value="ECO:0007669"/>
    <property type="project" value="UniProtKB-KW"/>
</dbReference>
<organism evidence="11 12">
    <name type="scientific">Decorospora gaudefroyi</name>
    <dbReference type="NCBI Taxonomy" id="184978"/>
    <lineage>
        <taxon>Eukaryota</taxon>
        <taxon>Fungi</taxon>
        <taxon>Dikarya</taxon>
        <taxon>Ascomycota</taxon>
        <taxon>Pezizomycotina</taxon>
        <taxon>Dothideomycetes</taxon>
        <taxon>Pleosporomycetidae</taxon>
        <taxon>Pleosporales</taxon>
        <taxon>Pleosporineae</taxon>
        <taxon>Pleosporaceae</taxon>
        <taxon>Decorospora</taxon>
    </lineage>
</organism>
<evidence type="ECO:0000256" key="3">
    <source>
        <dbReference type="ARBA" id="ARBA00022603"/>
    </source>
</evidence>
<dbReference type="InterPro" id="IPR003827">
    <property type="entry name" value="tRNA_yW-synthesising"/>
</dbReference>
<keyword evidence="3" id="KW-0489">Methyltransferase</keyword>
<evidence type="ECO:0000256" key="7">
    <source>
        <dbReference type="ARBA" id="ARBA00030554"/>
    </source>
</evidence>
<reference evidence="11" key="1">
    <citation type="submission" date="2020-01" db="EMBL/GenBank/DDBJ databases">
        <authorList>
            <consortium name="DOE Joint Genome Institute"/>
            <person name="Haridas S."/>
            <person name="Albert R."/>
            <person name="Binder M."/>
            <person name="Bloem J."/>
            <person name="Labutti K."/>
            <person name="Salamov A."/>
            <person name="Andreopoulos B."/>
            <person name="Baker S.E."/>
            <person name="Barry K."/>
            <person name="Bills G."/>
            <person name="Bluhm B.H."/>
            <person name="Cannon C."/>
            <person name="Castanera R."/>
            <person name="Culley D.E."/>
            <person name="Daum C."/>
            <person name="Ezra D."/>
            <person name="Gonzalez J.B."/>
            <person name="Henrissat B."/>
            <person name="Kuo A."/>
            <person name="Liang C."/>
            <person name="Lipzen A."/>
            <person name="Lutzoni F."/>
            <person name="Magnuson J."/>
            <person name="Mondo S."/>
            <person name="Nolan M."/>
            <person name="Ohm R."/>
            <person name="Pangilinan J."/>
            <person name="Park H.-J."/>
            <person name="Ramirez L."/>
            <person name="Alfaro M."/>
            <person name="Sun H."/>
            <person name="Tritt A."/>
            <person name="Yoshinaga Y."/>
            <person name="Zwiers L.-H."/>
            <person name="Turgeon B.G."/>
            <person name="Goodwin S.B."/>
            <person name="Spatafora J.W."/>
            <person name="Crous P.W."/>
            <person name="Grigoriev I.V."/>
        </authorList>
    </citation>
    <scope>NUCLEOTIDE SEQUENCE</scope>
    <source>
        <strain evidence="11">P77</strain>
    </source>
</reference>
<sequence length="306" mass="33240">MTTRFQARKQRILEQLDAPDGEYHDSSPKGSVDAPIRDFIGEINNLDGLVTTSSCSGRISVFLEGRKAEIGVAEAGPEGEESRAGPGGKGGGGAWLFISHEPVETKHASVEDGFMSIFGMKESPTDETTPNVSCRYIHLKFEPMILHILSDSMEHAQRILTAALAAGFRESGAVSLASSKIGESNPMVAVRSAGYSFDSIVGYQDGNGRNVALVDEKYLRVLVDVANERFKINADRIARFRNALLEACEPKTSSTVASAKPDWEDADARKRRKREEGLARQQALQSRPPQDSMDASGVEPIHSVFS</sequence>
<evidence type="ECO:0000256" key="5">
    <source>
        <dbReference type="ARBA" id="ARBA00022691"/>
    </source>
</evidence>
<keyword evidence="6" id="KW-0819">tRNA processing</keyword>
<dbReference type="GO" id="GO:0008168">
    <property type="term" value="F:methyltransferase activity"/>
    <property type="evidence" value="ECO:0007669"/>
    <property type="project" value="UniProtKB-KW"/>
</dbReference>
<feature type="region of interest" description="Disordered" evidence="9">
    <location>
        <begin position="1"/>
        <end position="31"/>
    </location>
</feature>
<keyword evidence="12" id="KW-1185">Reference proteome</keyword>
<evidence type="ECO:0000259" key="10">
    <source>
        <dbReference type="Pfam" id="PF02676"/>
    </source>
</evidence>
<feature type="compositionally biased region" description="Basic residues" evidence="9">
    <location>
        <begin position="1"/>
        <end position="10"/>
    </location>
</feature>
<dbReference type="PANTHER" id="PTHR48418:SF1">
    <property type="entry name" value="TRNA WYBUTOSINE-SYNTHESIZING PROTEIN 3"/>
    <property type="match status" value="1"/>
</dbReference>
<comment type="similarity">
    <text evidence="1">Belongs to the TYW3 family.</text>
</comment>
<dbReference type="AlphaFoldDB" id="A0A6A5KCP0"/>
<evidence type="ECO:0000313" key="11">
    <source>
        <dbReference type="EMBL" id="KAF1835785.1"/>
    </source>
</evidence>
<proteinExistence type="inferred from homology"/>
<dbReference type="Gene3D" id="3.30.1960.10">
    <property type="entry name" value="tRNA wybutosine-synthesizing-like"/>
    <property type="match status" value="1"/>
</dbReference>
<feature type="domain" description="tRNA wybutosine-synthesizing protein" evidence="10">
    <location>
        <begin position="8"/>
        <end position="245"/>
    </location>
</feature>
<dbReference type="GO" id="GO:0008033">
    <property type="term" value="P:tRNA processing"/>
    <property type="evidence" value="ECO:0007669"/>
    <property type="project" value="UniProtKB-KW"/>
</dbReference>
<dbReference type="EC" id="2.1.1.282" evidence="2"/>
<accession>A0A6A5KCP0</accession>
<dbReference type="PANTHER" id="PTHR48418">
    <property type="entry name" value="TRNA WYBUTOSINE-SYNTHESIZING PROTEIN 3"/>
    <property type="match status" value="1"/>
</dbReference>
<dbReference type="InterPro" id="IPR036602">
    <property type="entry name" value="tRNA_yW-synthesising-like_sf"/>
</dbReference>
<dbReference type="EMBL" id="ML975282">
    <property type="protein sequence ID" value="KAF1835785.1"/>
    <property type="molecule type" value="Genomic_DNA"/>
</dbReference>
<keyword evidence="4" id="KW-0808">Transferase</keyword>
<evidence type="ECO:0000256" key="2">
    <source>
        <dbReference type="ARBA" id="ARBA00012750"/>
    </source>
</evidence>
<gene>
    <name evidence="11" type="ORF">BDW02DRAFT_495102</name>
</gene>
<name>A0A6A5KCP0_9PLEO</name>
<feature type="region of interest" description="Disordered" evidence="9">
    <location>
        <begin position="255"/>
        <end position="306"/>
    </location>
</feature>
<comment type="catalytic activity">
    <reaction evidence="8">
        <text>4-demethyl-7-[(3S)-3-amino-3-carboxypropyl]wyosine(37) in tRNA(Phe) + S-adenosyl-L-methionine = 7-[(3S)-3-amino-3-carboxypropyl]wyosine(37) in tRNA(Phe) + S-adenosyl-L-homocysteine + H(+)</text>
        <dbReference type="Rhea" id="RHEA:36635"/>
        <dbReference type="Rhea" id="RHEA-COMP:10378"/>
        <dbReference type="Rhea" id="RHEA-COMP:10379"/>
        <dbReference type="ChEBI" id="CHEBI:15378"/>
        <dbReference type="ChEBI" id="CHEBI:57856"/>
        <dbReference type="ChEBI" id="CHEBI:59789"/>
        <dbReference type="ChEBI" id="CHEBI:73543"/>
        <dbReference type="ChEBI" id="CHEBI:73550"/>
        <dbReference type="EC" id="2.1.1.282"/>
    </reaction>
</comment>
<dbReference type="Pfam" id="PF02676">
    <property type="entry name" value="TYW3"/>
    <property type="match status" value="1"/>
</dbReference>
<dbReference type="SUPFAM" id="SSF111278">
    <property type="entry name" value="SSo0622-like"/>
    <property type="match status" value="1"/>
</dbReference>
<keyword evidence="5" id="KW-0949">S-adenosyl-L-methionine</keyword>
<evidence type="ECO:0000313" key="12">
    <source>
        <dbReference type="Proteomes" id="UP000800040"/>
    </source>
</evidence>
<dbReference type="Proteomes" id="UP000800040">
    <property type="component" value="Unassembled WGS sequence"/>
</dbReference>
<feature type="compositionally biased region" description="Basic and acidic residues" evidence="9">
    <location>
        <begin position="261"/>
        <end position="278"/>
    </location>
</feature>
<evidence type="ECO:0000256" key="9">
    <source>
        <dbReference type="SAM" id="MobiDB-lite"/>
    </source>
</evidence>